<dbReference type="OrthoDB" id="413361at2759"/>
<accession>A0A1E4T2W7</accession>
<dbReference type="Gene3D" id="2.40.70.10">
    <property type="entry name" value="Acid Proteases"/>
    <property type="match status" value="1"/>
</dbReference>
<dbReference type="EMBL" id="KV453851">
    <property type="protein sequence ID" value="ODV86084.1"/>
    <property type="molecule type" value="Genomic_DNA"/>
</dbReference>
<evidence type="ECO:0000259" key="1">
    <source>
        <dbReference type="Pfam" id="PF22936"/>
    </source>
</evidence>
<dbReference type="Pfam" id="PF22936">
    <property type="entry name" value="Pol_BBD"/>
    <property type="match status" value="1"/>
</dbReference>
<proteinExistence type="predicted"/>
<name>A0A1E4T2W7_9ASCO</name>
<gene>
    <name evidence="2" type="ORF">CANARDRAFT_7444</name>
</gene>
<keyword evidence="3" id="KW-1185">Reference proteome</keyword>
<organism evidence="2 3">
    <name type="scientific">[Candida] arabinofermentans NRRL YB-2248</name>
    <dbReference type="NCBI Taxonomy" id="983967"/>
    <lineage>
        <taxon>Eukaryota</taxon>
        <taxon>Fungi</taxon>
        <taxon>Dikarya</taxon>
        <taxon>Ascomycota</taxon>
        <taxon>Saccharomycotina</taxon>
        <taxon>Pichiomycetes</taxon>
        <taxon>Pichiales</taxon>
        <taxon>Pichiaceae</taxon>
        <taxon>Ogataea</taxon>
        <taxon>Ogataea/Candida clade</taxon>
    </lineage>
</organism>
<reference evidence="3" key="1">
    <citation type="submission" date="2016-04" db="EMBL/GenBank/DDBJ databases">
        <title>Comparative genomics of biotechnologically important yeasts.</title>
        <authorList>
            <consortium name="DOE Joint Genome Institute"/>
            <person name="Riley R."/>
            <person name="Haridas S."/>
            <person name="Wolfe K.H."/>
            <person name="Lopes M.R."/>
            <person name="Hittinger C.T."/>
            <person name="Goker M."/>
            <person name="Salamov A."/>
            <person name="Wisecaver J."/>
            <person name="Long T.M."/>
            <person name="Aerts A.L."/>
            <person name="Barry K."/>
            <person name="Choi C."/>
            <person name="Clum A."/>
            <person name="Coughlan A.Y."/>
            <person name="Deshpande S."/>
            <person name="Douglass A.P."/>
            <person name="Hanson S.J."/>
            <person name="Klenk H.-P."/>
            <person name="Labutti K."/>
            <person name="Lapidus A."/>
            <person name="Lindquist E."/>
            <person name="Lipzen A."/>
            <person name="Meier-Kolthoff J.P."/>
            <person name="Ohm R.A."/>
            <person name="Otillar R.P."/>
            <person name="Pangilinan J."/>
            <person name="Peng Y."/>
            <person name="Rokas A."/>
            <person name="Rosa C.A."/>
            <person name="Scheuner C."/>
            <person name="Sibirny A.A."/>
            <person name="Slot J.C."/>
            <person name="Stielow J.B."/>
            <person name="Sun H."/>
            <person name="Kurtzman C.P."/>
            <person name="Blackwell M."/>
            <person name="Grigoriev I.V."/>
            <person name="Jeffries T.W."/>
        </authorList>
    </citation>
    <scope>NUCLEOTIDE SEQUENCE [LARGE SCALE GENOMIC DNA]</scope>
    <source>
        <strain evidence="3">NRRL YB-2248</strain>
    </source>
</reference>
<sequence length="136" mass="15109">MNEEESDDDGYDPARPFSKVNITKSAEIYSVTNEGYVNYFVVDTGASNHVINDQTYFSNLKNSSMTINTINSKEYIHQKGQAHAGNFVLNDALLVPNAENLISVGCLQDDGYQVDFDTKSVKIKKDSKVVANGFRD</sequence>
<dbReference type="Proteomes" id="UP000094801">
    <property type="component" value="Unassembled WGS sequence"/>
</dbReference>
<dbReference type="InterPro" id="IPR054722">
    <property type="entry name" value="PolX-like_BBD"/>
</dbReference>
<dbReference type="InterPro" id="IPR021109">
    <property type="entry name" value="Peptidase_aspartic_dom_sf"/>
</dbReference>
<evidence type="ECO:0000313" key="2">
    <source>
        <dbReference type="EMBL" id="ODV86084.1"/>
    </source>
</evidence>
<protein>
    <recommendedName>
        <fullName evidence="1">Retrovirus-related Pol polyprotein from transposon TNT 1-94-like beta-barrel domain-containing protein</fullName>
    </recommendedName>
</protein>
<feature type="domain" description="Retrovirus-related Pol polyprotein from transposon TNT 1-94-like beta-barrel" evidence="1">
    <location>
        <begin position="40"/>
        <end position="112"/>
    </location>
</feature>
<evidence type="ECO:0000313" key="3">
    <source>
        <dbReference type="Proteomes" id="UP000094801"/>
    </source>
</evidence>
<dbReference type="AlphaFoldDB" id="A0A1E4T2W7"/>